<evidence type="ECO:0000313" key="1">
    <source>
        <dbReference type="EMBL" id="KAF0318586.1"/>
    </source>
</evidence>
<sequence>MFGQTHGIFGGSRESANGRHTLEAPCPLGLKFGPNHALQSRAASNYIANITGQVAMQHSPYQPTWPHLDQPAAVRTICVLGLIESAIVLEVYVHCRHTVVCTACRHVVRTNQREKRHREKEILYFFATNTDASPSSNRPLAPSRTPRCHHSMLIRLLCGAQCSGSARPDAESSGDRQRADQQLNLVLPPVFWRPPFSTYLTVGYIVL</sequence>
<organism evidence="1 2">
    <name type="scientific">Colletotrichum asianum</name>
    <dbReference type="NCBI Taxonomy" id="702518"/>
    <lineage>
        <taxon>Eukaryota</taxon>
        <taxon>Fungi</taxon>
        <taxon>Dikarya</taxon>
        <taxon>Ascomycota</taxon>
        <taxon>Pezizomycotina</taxon>
        <taxon>Sordariomycetes</taxon>
        <taxon>Hypocreomycetidae</taxon>
        <taxon>Glomerellales</taxon>
        <taxon>Glomerellaceae</taxon>
        <taxon>Colletotrichum</taxon>
        <taxon>Colletotrichum gloeosporioides species complex</taxon>
    </lineage>
</organism>
<name>A0A8H3VXX3_9PEZI</name>
<evidence type="ECO:0000313" key="2">
    <source>
        <dbReference type="Proteomes" id="UP000434172"/>
    </source>
</evidence>
<gene>
    <name evidence="1" type="ORF">GQ607_014137</name>
</gene>
<comment type="caution">
    <text evidence="1">The sequence shown here is derived from an EMBL/GenBank/DDBJ whole genome shotgun (WGS) entry which is preliminary data.</text>
</comment>
<accession>A0A8H3VXX3</accession>
<dbReference type="Proteomes" id="UP000434172">
    <property type="component" value="Unassembled WGS sequence"/>
</dbReference>
<reference evidence="1 2" key="1">
    <citation type="submission" date="2019-12" db="EMBL/GenBank/DDBJ databases">
        <title>A genome sequence resource for the geographically widespread anthracnose pathogen Colletotrichum asianum.</title>
        <authorList>
            <person name="Meng Y."/>
        </authorList>
    </citation>
    <scope>NUCLEOTIDE SEQUENCE [LARGE SCALE GENOMIC DNA]</scope>
    <source>
        <strain evidence="1 2">ICMP 18580</strain>
    </source>
</reference>
<proteinExistence type="predicted"/>
<dbReference type="AlphaFoldDB" id="A0A8H3VXX3"/>
<dbReference type="EMBL" id="WOWK01000107">
    <property type="protein sequence ID" value="KAF0318586.1"/>
    <property type="molecule type" value="Genomic_DNA"/>
</dbReference>
<keyword evidence="2" id="KW-1185">Reference proteome</keyword>
<protein>
    <submittedName>
        <fullName evidence="1">Uncharacterized protein</fullName>
    </submittedName>
</protein>